<organism evidence="7 8">
    <name type="scientific">Natranaerobius trueperi</name>
    <dbReference type="NCBI Taxonomy" id="759412"/>
    <lineage>
        <taxon>Bacteria</taxon>
        <taxon>Bacillati</taxon>
        <taxon>Bacillota</taxon>
        <taxon>Clostridia</taxon>
        <taxon>Natranaerobiales</taxon>
        <taxon>Natranaerobiaceae</taxon>
        <taxon>Natranaerobius</taxon>
    </lineage>
</organism>
<dbReference type="GO" id="GO:0030313">
    <property type="term" value="C:cell envelope"/>
    <property type="evidence" value="ECO:0007669"/>
    <property type="project" value="UniProtKB-SubCell"/>
</dbReference>
<dbReference type="AlphaFoldDB" id="A0A226BXM2"/>
<dbReference type="GO" id="GO:0042597">
    <property type="term" value="C:periplasmic space"/>
    <property type="evidence" value="ECO:0007669"/>
    <property type="project" value="UniProtKB-ARBA"/>
</dbReference>
<comment type="similarity">
    <text evidence="2">Belongs to the bacterial solute-binding protein 5 family.</text>
</comment>
<dbReference type="GO" id="GO:0015833">
    <property type="term" value="P:peptide transport"/>
    <property type="evidence" value="ECO:0007669"/>
    <property type="project" value="TreeGrafter"/>
</dbReference>
<gene>
    <name evidence="7" type="ORF">CDO51_06960</name>
</gene>
<dbReference type="GO" id="GO:1904680">
    <property type="term" value="F:peptide transmembrane transporter activity"/>
    <property type="evidence" value="ECO:0007669"/>
    <property type="project" value="TreeGrafter"/>
</dbReference>
<dbReference type="Proteomes" id="UP000214588">
    <property type="component" value="Unassembled WGS sequence"/>
</dbReference>
<dbReference type="InterPro" id="IPR039424">
    <property type="entry name" value="SBP_5"/>
</dbReference>
<name>A0A226BXM2_9FIRM</name>
<dbReference type="OrthoDB" id="9801912at2"/>
<keyword evidence="4 5" id="KW-0732">Signal</keyword>
<feature type="domain" description="Solute-binding protein family 5" evidence="6">
    <location>
        <begin position="83"/>
        <end position="466"/>
    </location>
</feature>
<comment type="subcellular location">
    <subcellularLocation>
        <location evidence="1">Cell envelope</location>
    </subcellularLocation>
</comment>
<keyword evidence="8" id="KW-1185">Reference proteome</keyword>
<keyword evidence="3" id="KW-0813">Transport</keyword>
<dbReference type="Pfam" id="PF00496">
    <property type="entry name" value="SBP_bac_5"/>
    <property type="match status" value="1"/>
</dbReference>
<protein>
    <submittedName>
        <fullName evidence="7">Peptide ABC transporter substrate-binding protein</fullName>
    </submittedName>
</protein>
<dbReference type="PANTHER" id="PTHR30290">
    <property type="entry name" value="PERIPLASMIC BINDING COMPONENT OF ABC TRANSPORTER"/>
    <property type="match status" value="1"/>
</dbReference>
<dbReference type="RefSeq" id="WP_089023579.1">
    <property type="nucleotide sequence ID" value="NZ_NIQC01000013.1"/>
</dbReference>
<dbReference type="PANTHER" id="PTHR30290:SF10">
    <property type="entry name" value="PERIPLASMIC OLIGOPEPTIDE-BINDING PROTEIN-RELATED"/>
    <property type="match status" value="1"/>
</dbReference>
<evidence type="ECO:0000256" key="3">
    <source>
        <dbReference type="ARBA" id="ARBA00022448"/>
    </source>
</evidence>
<sequence>MKKKFLISILSLMILVSLTLSACDNDEKTSTNGEVEQELSLSLAGEPESLDPAIGSDNNSAQVIERVMEPLTRLDVKDDETVIVPGAAKSWDVCEEGLEWTFHLRDTKWSDGEPLLAKHFEYGIKRILDPKTASPMSSFLYDIKNASEIASGELNVQKAGVEAIDDHTLKIKLENPVPHFLHLTSGSTMTPQRKDIIEKYGSSYGTESDKLVFTGPFKVDEWVHNNNITLVKNENYWDKDSVKLETVNMKIINEESALMGELKNGNVDVATVESAEWIEELDKHDDLKSSTQYLPRTGYIFMNQEIELLSNPKIRQAFSVAIDREEIQDNFHQNVNRAAYGWLAPPIELDGKSFREQVSIDPITELLQENPDAKALFEEGLEELGKEKEPSEITLEIMLPSDRQDFAEYLQQVFSKELGINVVLDSTEWPVFQERNRELDYEMGFKGAHAPYNDPNSLLEIWKTDADIIPTGWSCSEFDELVDKAALSLCEDERFENFKQAERILVKEESVIIPYVYYTENTYKQKYVKGITQPDFGMMGIRNAYIDK</sequence>
<accession>A0A226BXM2</accession>
<feature type="signal peptide" evidence="5">
    <location>
        <begin position="1"/>
        <end position="22"/>
    </location>
</feature>
<dbReference type="FunFam" id="3.90.76.10:FF:000001">
    <property type="entry name" value="Oligopeptide ABC transporter substrate-binding protein"/>
    <property type="match status" value="1"/>
</dbReference>
<dbReference type="EMBL" id="NIQC01000013">
    <property type="protein sequence ID" value="OWZ83685.1"/>
    <property type="molecule type" value="Genomic_DNA"/>
</dbReference>
<feature type="chain" id="PRO_5012601343" evidence="5">
    <location>
        <begin position="23"/>
        <end position="548"/>
    </location>
</feature>
<dbReference type="Gene3D" id="3.90.76.10">
    <property type="entry name" value="Dipeptide-binding Protein, Domain 1"/>
    <property type="match status" value="1"/>
</dbReference>
<evidence type="ECO:0000256" key="4">
    <source>
        <dbReference type="ARBA" id="ARBA00022729"/>
    </source>
</evidence>
<evidence type="ECO:0000313" key="7">
    <source>
        <dbReference type="EMBL" id="OWZ83685.1"/>
    </source>
</evidence>
<evidence type="ECO:0000256" key="2">
    <source>
        <dbReference type="ARBA" id="ARBA00005695"/>
    </source>
</evidence>
<evidence type="ECO:0000256" key="1">
    <source>
        <dbReference type="ARBA" id="ARBA00004196"/>
    </source>
</evidence>
<reference evidence="7 8" key="1">
    <citation type="submission" date="2017-06" db="EMBL/GenBank/DDBJ databases">
        <title>Draft Genome Sequence of Natranaerobius trueperi halophilic, alkalithermophilic bacteria from soda lakes.</title>
        <authorList>
            <person name="Zhao B."/>
        </authorList>
    </citation>
    <scope>NUCLEOTIDE SEQUENCE [LARGE SCALE GENOMIC DNA]</scope>
    <source>
        <strain evidence="7 8">DSM 18760</strain>
    </source>
</reference>
<dbReference type="Gene3D" id="3.10.105.10">
    <property type="entry name" value="Dipeptide-binding Protein, Domain 3"/>
    <property type="match status" value="1"/>
</dbReference>
<dbReference type="SUPFAM" id="SSF53850">
    <property type="entry name" value="Periplasmic binding protein-like II"/>
    <property type="match status" value="1"/>
</dbReference>
<dbReference type="GO" id="GO:0043190">
    <property type="term" value="C:ATP-binding cassette (ABC) transporter complex"/>
    <property type="evidence" value="ECO:0007669"/>
    <property type="project" value="InterPro"/>
</dbReference>
<dbReference type="PROSITE" id="PS51257">
    <property type="entry name" value="PROKAR_LIPOPROTEIN"/>
    <property type="match status" value="1"/>
</dbReference>
<dbReference type="InterPro" id="IPR000914">
    <property type="entry name" value="SBP_5_dom"/>
</dbReference>
<comment type="caution">
    <text evidence="7">The sequence shown here is derived from an EMBL/GenBank/DDBJ whole genome shotgun (WGS) entry which is preliminary data.</text>
</comment>
<evidence type="ECO:0000256" key="5">
    <source>
        <dbReference type="SAM" id="SignalP"/>
    </source>
</evidence>
<dbReference type="CDD" id="cd08504">
    <property type="entry name" value="PBP2_OppA"/>
    <property type="match status" value="1"/>
</dbReference>
<evidence type="ECO:0000259" key="6">
    <source>
        <dbReference type="Pfam" id="PF00496"/>
    </source>
</evidence>
<dbReference type="InterPro" id="IPR030678">
    <property type="entry name" value="Peptide/Ni-bd"/>
</dbReference>
<dbReference type="Gene3D" id="3.40.190.10">
    <property type="entry name" value="Periplasmic binding protein-like II"/>
    <property type="match status" value="1"/>
</dbReference>
<evidence type="ECO:0000313" key="8">
    <source>
        <dbReference type="Proteomes" id="UP000214588"/>
    </source>
</evidence>
<dbReference type="PIRSF" id="PIRSF002741">
    <property type="entry name" value="MppA"/>
    <property type="match status" value="1"/>
</dbReference>
<proteinExistence type="inferred from homology"/>